<feature type="compositionally biased region" description="Polar residues" evidence="1">
    <location>
        <begin position="1"/>
        <end position="10"/>
    </location>
</feature>
<dbReference type="Proteomes" id="UP000016064">
    <property type="component" value="Unassembled WGS sequence"/>
</dbReference>
<dbReference type="InterPro" id="IPR035359">
    <property type="entry name" value="DUF5421"/>
</dbReference>
<evidence type="ECO:0000313" key="2">
    <source>
        <dbReference type="EMBL" id="EQM63106.1"/>
    </source>
</evidence>
<evidence type="ECO:0000256" key="1">
    <source>
        <dbReference type="SAM" id="MobiDB-lite"/>
    </source>
</evidence>
<dbReference type="Pfam" id="PF17458">
    <property type="entry name" value="DUF5421"/>
    <property type="match status" value="1"/>
</dbReference>
<organism evidence="2 3">
    <name type="scientific">Chlamydia ibidis 10-1398/6</name>
    <dbReference type="NCBI Taxonomy" id="1046581"/>
    <lineage>
        <taxon>Bacteria</taxon>
        <taxon>Pseudomonadati</taxon>
        <taxon>Chlamydiota</taxon>
        <taxon>Chlamydiia</taxon>
        <taxon>Chlamydiales</taxon>
        <taxon>Chlamydiaceae</taxon>
        <taxon>Chlamydia/Chlamydophila group</taxon>
        <taxon>Chlamydia</taxon>
    </lineage>
</organism>
<keyword evidence="3" id="KW-1185">Reference proteome</keyword>
<accession>A0ABN0N0G2</accession>
<feature type="region of interest" description="Disordered" evidence="1">
    <location>
        <begin position="1"/>
        <end position="87"/>
    </location>
</feature>
<name>A0ABN0N0G2_9CHLA</name>
<sequence>MELNKTSESLYNCKAGTHSQQSIGPDPVDNRDVKVFSLEGKQQSRAERNDKLAAKGNRQDARSSSDDKRLEEGPASVVAKEEEEQEQENGFMICENAAAGMSLVDIATSMATEVALETAQVAVASVDLSWVADIVASTVDAMMVTDIGGQQLVEIVLDSEAAVPEAFAGANLTLVQSGDQLTVKFSNFTDNVQMSEAMQLVASNPVQLTNLVQSLKDRMLTLTELTIGTNAVQLPKLEEIRSPMHVLAASIRQQDQEKDQDGRQQHSDQEQDQKQFKVEEASL</sequence>
<protein>
    <submittedName>
        <fullName evidence="2">Outer protein E</fullName>
    </submittedName>
</protein>
<comment type="caution">
    <text evidence="2">The sequence shown here is derived from an EMBL/GenBank/DDBJ whole genome shotgun (WGS) entry which is preliminary data.</text>
</comment>
<dbReference type="RefSeq" id="WP_020370755.1">
    <property type="nucleotide sequence ID" value="NZ_APJW01000001.1"/>
</dbReference>
<reference evidence="2 3" key="1">
    <citation type="submission" date="2013-07" db="EMBL/GenBank/DDBJ databases">
        <title>Isolation of a new Chlamydia species from the feral Sacred Ibis (Threskiornis aethiopicus): Chlamydia ibidis.</title>
        <authorList>
            <person name="Vorimore F."/>
            <person name="Hsia R.-C."/>
            <person name="Huot-Creasy H."/>
            <person name="Bastian S."/>
            <person name="Deruyter L."/>
            <person name="Passet A."/>
            <person name="Sachse K."/>
            <person name="Bavoil P."/>
            <person name="Myers G."/>
            <person name="Laroucau K."/>
        </authorList>
    </citation>
    <scope>NUCLEOTIDE SEQUENCE [LARGE SCALE GENOMIC DNA]</scope>
    <source>
        <strain evidence="2 3">10-1398/6</strain>
    </source>
</reference>
<proteinExistence type="predicted"/>
<feature type="compositionally biased region" description="Basic and acidic residues" evidence="1">
    <location>
        <begin position="254"/>
        <end position="283"/>
    </location>
</feature>
<gene>
    <name evidence="2" type="primary">copE</name>
    <name evidence="2" type="ORF">H359_0104</name>
</gene>
<feature type="region of interest" description="Disordered" evidence="1">
    <location>
        <begin position="251"/>
        <end position="283"/>
    </location>
</feature>
<dbReference type="EMBL" id="APJW01000001">
    <property type="protein sequence ID" value="EQM63106.1"/>
    <property type="molecule type" value="Genomic_DNA"/>
</dbReference>
<feature type="compositionally biased region" description="Basic and acidic residues" evidence="1">
    <location>
        <begin position="42"/>
        <end position="72"/>
    </location>
</feature>
<evidence type="ECO:0000313" key="3">
    <source>
        <dbReference type="Proteomes" id="UP000016064"/>
    </source>
</evidence>